<dbReference type="EMBL" id="BPLR01007746">
    <property type="protein sequence ID" value="GIY19375.1"/>
    <property type="molecule type" value="Genomic_DNA"/>
</dbReference>
<reference evidence="1 2" key="1">
    <citation type="submission" date="2021-06" db="EMBL/GenBank/DDBJ databases">
        <title>Caerostris extrusa draft genome.</title>
        <authorList>
            <person name="Kono N."/>
            <person name="Arakawa K."/>
        </authorList>
    </citation>
    <scope>NUCLEOTIDE SEQUENCE [LARGE SCALE GENOMIC DNA]</scope>
</reference>
<proteinExistence type="predicted"/>
<dbReference type="Proteomes" id="UP001054945">
    <property type="component" value="Unassembled WGS sequence"/>
</dbReference>
<keyword evidence="2" id="KW-1185">Reference proteome</keyword>
<name>A0AAV4RD25_CAEEX</name>
<comment type="caution">
    <text evidence="1">The sequence shown here is derived from an EMBL/GenBank/DDBJ whole genome shotgun (WGS) entry which is preliminary data.</text>
</comment>
<evidence type="ECO:0000313" key="2">
    <source>
        <dbReference type="Proteomes" id="UP001054945"/>
    </source>
</evidence>
<protein>
    <submittedName>
        <fullName evidence="1">Uncharacterized protein</fullName>
    </submittedName>
</protein>
<organism evidence="1 2">
    <name type="scientific">Caerostris extrusa</name>
    <name type="common">Bark spider</name>
    <name type="synonym">Caerostris bankana</name>
    <dbReference type="NCBI Taxonomy" id="172846"/>
    <lineage>
        <taxon>Eukaryota</taxon>
        <taxon>Metazoa</taxon>
        <taxon>Ecdysozoa</taxon>
        <taxon>Arthropoda</taxon>
        <taxon>Chelicerata</taxon>
        <taxon>Arachnida</taxon>
        <taxon>Araneae</taxon>
        <taxon>Araneomorphae</taxon>
        <taxon>Entelegynae</taxon>
        <taxon>Araneoidea</taxon>
        <taxon>Araneidae</taxon>
        <taxon>Caerostris</taxon>
    </lineage>
</organism>
<sequence>MLRSSSINIPRKSHNEAKRLIKQQKWKSKTRPSTGRWIAVVMSPVSCTHWLISPLADCEIKGAALQPPDHPVGRPKK</sequence>
<evidence type="ECO:0000313" key="1">
    <source>
        <dbReference type="EMBL" id="GIY19375.1"/>
    </source>
</evidence>
<dbReference type="AlphaFoldDB" id="A0AAV4RD25"/>
<gene>
    <name evidence="1" type="ORF">CEXT_400511</name>
</gene>
<accession>A0AAV4RD25</accession>